<evidence type="ECO:0000313" key="4">
    <source>
        <dbReference type="Proteomes" id="UP000016887"/>
    </source>
</evidence>
<dbReference type="Gene3D" id="3.40.50.720">
    <property type="entry name" value="NAD(P)-binding Rossmann-like Domain"/>
    <property type="match status" value="1"/>
</dbReference>
<dbReference type="EMBL" id="AP012489">
    <property type="protein sequence ID" value="BAN89898.1"/>
    <property type="molecule type" value="Genomic_DNA"/>
</dbReference>
<dbReference type="Proteomes" id="UP000016887">
    <property type="component" value="Chromosome"/>
</dbReference>
<keyword evidence="1" id="KW-0560">Oxidoreductase</keyword>
<dbReference type="AlphaFoldDB" id="U3TD49"/>
<dbReference type="InterPro" id="IPR028939">
    <property type="entry name" value="P5C_Rdtase_cat_N"/>
</dbReference>
<accession>U3TD49</accession>
<organism evidence="3 4">
    <name type="scientific">Aeropyrum camini SY1 = JCM 12091</name>
    <dbReference type="NCBI Taxonomy" id="1198449"/>
    <lineage>
        <taxon>Archaea</taxon>
        <taxon>Thermoproteota</taxon>
        <taxon>Thermoprotei</taxon>
        <taxon>Desulfurococcales</taxon>
        <taxon>Desulfurococcaceae</taxon>
        <taxon>Aeropyrum</taxon>
    </lineage>
</organism>
<dbReference type="InterPro" id="IPR003099">
    <property type="entry name" value="Prephen_DH"/>
</dbReference>
<dbReference type="GO" id="GO:0006571">
    <property type="term" value="P:tyrosine biosynthetic process"/>
    <property type="evidence" value="ECO:0007669"/>
    <property type="project" value="InterPro"/>
</dbReference>
<evidence type="ECO:0000259" key="2">
    <source>
        <dbReference type="PROSITE" id="PS51176"/>
    </source>
</evidence>
<evidence type="ECO:0000313" key="3">
    <source>
        <dbReference type="EMBL" id="BAN89898.1"/>
    </source>
</evidence>
<dbReference type="Pfam" id="PF03807">
    <property type="entry name" value="F420_oxidored"/>
    <property type="match status" value="1"/>
</dbReference>
<dbReference type="GO" id="GO:0070403">
    <property type="term" value="F:NAD+ binding"/>
    <property type="evidence" value="ECO:0007669"/>
    <property type="project" value="TreeGrafter"/>
</dbReference>
<evidence type="ECO:0000256" key="1">
    <source>
        <dbReference type="ARBA" id="ARBA00023002"/>
    </source>
</evidence>
<dbReference type="STRING" id="1198449.ACAM_0429"/>
<dbReference type="EC" id="4.2.1.51" evidence="3"/>
<dbReference type="eggNOG" id="arCOG00245">
    <property type="taxonomic scope" value="Archaea"/>
</dbReference>
<dbReference type="GO" id="GO:0004664">
    <property type="term" value="F:prephenate dehydratase activity"/>
    <property type="evidence" value="ECO:0007669"/>
    <property type="project" value="UniProtKB-EC"/>
</dbReference>
<dbReference type="SUPFAM" id="SSF51735">
    <property type="entry name" value="NAD(P)-binding Rossmann-fold domains"/>
    <property type="match status" value="1"/>
</dbReference>
<dbReference type="KEGG" id="acj:ACAM_0429"/>
<protein>
    <submittedName>
        <fullName evidence="3">Prephenate dehydrogenase</fullName>
        <ecNumber evidence="3">4.2.1.51</ecNumber>
    </submittedName>
</protein>
<reference evidence="3 4" key="1">
    <citation type="journal article" date="2013" name="Appl. Environ. Microbiol.">
        <title>Variation of the Virus-Related Elements within Syntenic Genomes of the Hyperthermophilic Archaeon Aeropyrum.</title>
        <authorList>
            <person name="Daifuku T."/>
            <person name="Yoshida T."/>
            <person name="Kitamura T."/>
            <person name="Kawaichi S."/>
            <person name="Inoue T."/>
            <person name="Nomura K."/>
            <person name="Yoshida Y."/>
            <person name="Kuno S."/>
            <person name="Sako Y."/>
        </authorList>
    </citation>
    <scope>NUCLEOTIDE SEQUENCE [LARGE SCALE GENOMIC DNA]</scope>
    <source>
        <strain evidence="3 4">SY1</strain>
    </source>
</reference>
<dbReference type="PANTHER" id="PTHR21363:SF0">
    <property type="entry name" value="PREPHENATE DEHYDROGENASE [NADP(+)]"/>
    <property type="match status" value="1"/>
</dbReference>
<name>U3TD49_9CREN</name>
<dbReference type="InterPro" id="IPR050812">
    <property type="entry name" value="Preph/Arog_dehydrog"/>
</dbReference>
<dbReference type="PROSITE" id="PS51176">
    <property type="entry name" value="PDH_ADH"/>
    <property type="match status" value="1"/>
</dbReference>
<keyword evidence="3" id="KW-0456">Lyase</keyword>
<feature type="domain" description="Prephenate/arogenate dehydrogenase" evidence="2">
    <location>
        <begin position="4"/>
        <end position="269"/>
    </location>
</feature>
<sequence length="269" mass="28353">MALCGIGFVGAGSVARALARAAAARGWRVCFYDIDGGKAVEAASHYGGLSFGSMEGLAAESEAIVVAVPGPTAGRVMVEAAESSRPGTLVVDTATFKRDVVAGARGMPPGALAALTHPLFGGRMSRPEKHYVAVMPFPGREGVEEAERLYREMGFNTVRIGSWEEHDRLAGYSIGLVYALAEALHAALKGEGLALDSPLPSTTYRVLSMLAESVLSDTPELRGEILSSPHTREAAARLASALLEVARGAGPRGRGRPRYSLLYRLLEEC</sequence>
<dbReference type="InterPro" id="IPR036291">
    <property type="entry name" value="NAD(P)-bd_dom_sf"/>
</dbReference>
<dbReference type="GeneID" id="17109908"/>
<dbReference type="GO" id="GO:0008977">
    <property type="term" value="F:prephenate dehydrogenase (NAD+) activity"/>
    <property type="evidence" value="ECO:0007669"/>
    <property type="project" value="InterPro"/>
</dbReference>
<proteinExistence type="predicted"/>
<dbReference type="PANTHER" id="PTHR21363">
    <property type="entry name" value="PREPHENATE DEHYDROGENASE"/>
    <property type="match status" value="1"/>
</dbReference>
<dbReference type="RefSeq" id="WP_022541174.1">
    <property type="nucleotide sequence ID" value="NC_022521.1"/>
</dbReference>
<keyword evidence="4" id="KW-1185">Reference proteome</keyword>
<dbReference type="GO" id="GO:0004665">
    <property type="term" value="F:prephenate dehydrogenase (NADP+) activity"/>
    <property type="evidence" value="ECO:0007669"/>
    <property type="project" value="InterPro"/>
</dbReference>
<gene>
    <name evidence="3" type="ORF">ACAM_0429</name>
</gene>